<dbReference type="Gene3D" id="3.40.50.1000">
    <property type="entry name" value="HAD superfamily/HAD-like"/>
    <property type="match status" value="1"/>
</dbReference>
<feature type="compositionally biased region" description="Basic and acidic residues" evidence="11">
    <location>
        <begin position="73"/>
        <end position="91"/>
    </location>
</feature>
<dbReference type="SFLD" id="SFLDS00003">
    <property type="entry name" value="Haloacid_Dehalogenase"/>
    <property type="match status" value="1"/>
</dbReference>
<feature type="domain" description="P-type ATPase A" evidence="12">
    <location>
        <begin position="209"/>
        <end position="309"/>
    </location>
</feature>
<feature type="transmembrane region" description="Helical" evidence="10">
    <location>
        <begin position="98"/>
        <end position="119"/>
    </location>
</feature>
<dbReference type="EMBL" id="JADWYK010000016">
    <property type="protein sequence ID" value="MBG8555729.1"/>
    <property type="molecule type" value="Genomic_DNA"/>
</dbReference>
<feature type="transmembrane region" description="Helical" evidence="10">
    <location>
        <begin position="125"/>
        <end position="143"/>
    </location>
</feature>
<dbReference type="Proteomes" id="UP000601099">
    <property type="component" value="Unassembled WGS sequence"/>
</dbReference>
<dbReference type="PRINTS" id="PR00119">
    <property type="entry name" value="CATATPASE"/>
</dbReference>
<keyword evidence="5" id="KW-1278">Translocase</keyword>
<comment type="caution">
    <text evidence="13">The sequence shown here is derived from an EMBL/GenBank/DDBJ whole genome shotgun (WGS) entry which is preliminary data.</text>
</comment>
<dbReference type="PANTHER" id="PTHR48085:SF5">
    <property type="entry name" value="CADMIUM_ZINC-TRANSPORTING ATPASE HMA4-RELATED"/>
    <property type="match status" value="1"/>
</dbReference>
<dbReference type="InterPro" id="IPR059000">
    <property type="entry name" value="ATPase_P-type_domA"/>
</dbReference>
<keyword evidence="3 10" id="KW-0812">Transmembrane</keyword>
<evidence type="ECO:0000313" key="13">
    <source>
        <dbReference type="EMBL" id="MBG8555729.1"/>
    </source>
</evidence>
<dbReference type="NCBIfam" id="TIGR01512">
    <property type="entry name" value="ATPase-IB2_Cd"/>
    <property type="match status" value="1"/>
</dbReference>
<feature type="region of interest" description="Disordered" evidence="11">
    <location>
        <begin position="73"/>
        <end position="92"/>
    </location>
</feature>
<evidence type="ECO:0000259" key="12">
    <source>
        <dbReference type="Pfam" id="PF00122"/>
    </source>
</evidence>
<evidence type="ECO:0000256" key="8">
    <source>
        <dbReference type="ARBA" id="ARBA00039097"/>
    </source>
</evidence>
<dbReference type="InterPro" id="IPR036412">
    <property type="entry name" value="HAD-like_sf"/>
</dbReference>
<dbReference type="InterPro" id="IPR051014">
    <property type="entry name" value="Cation_Transport_ATPase_IB"/>
</dbReference>
<keyword evidence="10" id="KW-1003">Cell membrane</keyword>
<dbReference type="InterPro" id="IPR008250">
    <property type="entry name" value="ATPase_P-typ_transduc_dom_A_sf"/>
</dbReference>
<feature type="compositionally biased region" description="Basic and acidic residues" evidence="11">
    <location>
        <begin position="41"/>
        <end position="57"/>
    </location>
</feature>
<dbReference type="Pfam" id="PF00122">
    <property type="entry name" value="E1-E2_ATPase"/>
    <property type="match status" value="1"/>
</dbReference>
<keyword evidence="10" id="KW-0067">ATP-binding</keyword>
<name>A0ABS0L6F6_9BACT</name>
<feature type="transmembrane region" description="Helical" evidence="10">
    <location>
        <begin position="155"/>
        <end position="172"/>
    </location>
</feature>
<proteinExistence type="inferred from homology"/>
<feature type="transmembrane region" description="Helical" evidence="10">
    <location>
        <begin position="360"/>
        <end position="381"/>
    </location>
</feature>
<evidence type="ECO:0000256" key="4">
    <source>
        <dbReference type="ARBA" id="ARBA00022723"/>
    </source>
</evidence>
<dbReference type="InterPro" id="IPR023214">
    <property type="entry name" value="HAD_sf"/>
</dbReference>
<dbReference type="NCBIfam" id="TIGR01525">
    <property type="entry name" value="ATPase-IB_hvy"/>
    <property type="match status" value="1"/>
</dbReference>
<dbReference type="InterPro" id="IPR001757">
    <property type="entry name" value="P_typ_ATPase"/>
</dbReference>
<feature type="region of interest" description="Disordered" evidence="11">
    <location>
        <begin position="1"/>
        <end position="64"/>
    </location>
</feature>
<dbReference type="RefSeq" id="WP_196956749.1">
    <property type="nucleotide sequence ID" value="NZ_JADWYK010000016.1"/>
</dbReference>
<dbReference type="EC" id="7.2.2.12" evidence="8"/>
<comment type="subcellular location">
    <subcellularLocation>
        <location evidence="10">Cell membrane</location>
    </subcellularLocation>
    <subcellularLocation>
        <location evidence="1">Membrane</location>
    </subcellularLocation>
</comment>
<feature type="transmembrane region" description="Helical" evidence="10">
    <location>
        <begin position="659"/>
        <end position="679"/>
    </location>
</feature>
<dbReference type="InterPro" id="IPR023298">
    <property type="entry name" value="ATPase_P-typ_TM_dom_sf"/>
</dbReference>
<comment type="catalytic activity">
    <reaction evidence="9">
        <text>Zn(2+)(in) + ATP + H2O = Zn(2+)(out) + ADP + phosphate + H(+)</text>
        <dbReference type="Rhea" id="RHEA:20621"/>
        <dbReference type="ChEBI" id="CHEBI:15377"/>
        <dbReference type="ChEBI" id="CHEBI:15378"/>
        <dbReference type="ChEBI" id="CHEBI:29105"/>
        <dbReference type="ChEBI" id="CHEBI:30616"/>
        <dbReference type="ChEBI" id="CHEBI:43474"/>
        <dbReference type="ChEBI" id="CHEBI:456216"/>
        <dbReference type="EC" id="7.2.2.12"/>
    </reaction>
</comment>
<organism evidence="13 14">
    <name type="scientific">Hymenobacter guriensis</name>
    <dbReference type="NCBI Taxonomy" id="2793065"/>
    <lineage>
        <taxon>Bacteria</taxon>
        <taxon>Pseudomonadati</taxon>
        <taxon>Bacteroidota</taxon>
        <taxon>Cytophagia</taxon>
        <taxon>Cytophagales</taxon>
        <taxon>Hymenobacteraceae</taxon>
        <taxon>Hymenobacter</taxon>
    </lineage>
</organism>
<feature type="transmembrane region" description="Helical" evidence="10">
    <location>
        <begin position="328"/>
        <end position="348"/>
    </location>
</feature>
<dbReference type="SFLD" id="SFLDF00027">
    <property type="entry name" value="p-type_atpase"/>
    <property type="match status" value="1"/>
</dbReference>
<keyword evidence="14" id="KW-1185">Reference proteome</keyword>
<evidence type="ECO:0000256" key="10">
    <source>
        <dbReference type="RuleBase" id="RU362081"/>
    </source>
</evidence>
<accession>A0ABS0L6F6</accession>
<evidence type="ECO:0000256" key="3">
    <source>
        <dbReference type="ARBA" id="ARBA00022692"/>
    </source>
</evidence>
<feature type="transmembrane region" description="Helical" evidence="10">
    <location>
        <begin position="685"/>
        <end position="704"/>
    </location>
</feature>
<dbReference type="SUPFAM" id="SSF81665">
    <property type="entry name" value="Calcium ATPase, transmembrane domain M"/>
    <property type="match status" value="1"/>
</dbReference>
<dbReference type="PRINTS" id="PR00941">
    <property type="entry name" value="CDATPASE"/>
</dbReference>
<keyword evidence="10" id="KW-0547">Nucleotide-binding</keyword>
<dbReference type="PROSITE" id="PS00154">
    <property type="entry name" value="ATPASE_E1_E2"/>
    <property type="match status" value="1"/>
</dbReference>
<reference evidence="13 14" key="1">
    <citation type="submission" date="2020-11" db="EMBL/GenBank/DDBJ databases">
        <title>Hymenobacter sp.</title>
        <authorList>
            <person name="Kim M.K."/>
        </authorList>
    </citation>
    <scope>NUCLEOTIDE SEQUENCE [LARGE SCALE GENOMIC DNA]</scope>
    <source>
        <strain evidence="13 14">BT594</strain>
    </source>
</reference>
<dbReference type="SFLD" id="SFLDG00002">
    <property type="entry name" value="C1.7:_P-type_atpase_like"/>
    <property type="match status" value="1"/>
</dbReference>
<keyword evidence="7 10" id="KW-0472">Membrane</keyword>
<keyword evidence="4 10" id="KW-0479">Metal-binding</keyword>
<evidence type="ECO:0000256" key="11">
    <source>
        <dbReference type="SAM" id="MobiDB-lite"/>
    </source>
</evidence>
<sequence length="755" mass="80455">MPDPTSPNTDEELNTAKQVKLENVGALSRDQLTPEAAAAPEGHDVPGHDHAEHDHTGHNHPAGKKVVNLGQKAKDEHAGHDHGSGDDHDHGPAGANPYLWPGVSFVLLLVGIALDYYNVAWFTGYVRLGWYSVAYLLVGWKVVKAAVLSIPSGNIFNEFLLMSIATIGAFAIEQYPEGVAVMLFYTVGELFQDAAVNRAKRSIRALLEIQATEVTVIRNGQTVVLDPKEVVVGDTIEVKPGEKVALDGTLTKGPASFNTAALTGESVPQTKQSGEVVLAGMVNLESLIQVAVTANYKDTKLAKILTMVQDAVGRKAKTQQFITKFAKIYTPIVVLLAVLLVVVPYFVVDDYVFRTWLYRALVFLVISCPCALVISIPLGYFGGIGAASKAGILFKGSNFLDLMRELDTVVMDKTGTLTQGIFAVQQVQPAAGFDAPQLLRLVGALETKSTHPIAKAVVLHADAAAQGVSVDNVEEISGHGLRGKVDGRDVLAGNTKLLTKFNVAYPAEVDQVFDSIVVAAVDGKYAGYLTVADSPKEDAARTVQELRADGITKIVMLSGDKDSIVQRVAKELGLDEAYGGLLPEDKVRHVQEYKDAGRKLAFVGDGVNDAPVVALADVGIAMGGLGSDATIETADVVIQTDHPSKIATARRIARATHRVVWQNIWLAFVVKGVVLALGAGGLATMWEAVFADVGVALLAILNAVRIQRMDYATPGTGGTPPPAPIVPPKAENLSVVEPMPRELREGPHHHNGQSA</sequence>
<evidence type="ECO:0000256" key="7">
    <source>
        <dbReference type="ARBA" id="ARBA00023136"/>
    </source>
</evidence>
<dbReference type="InterPro" id="IPR027256">
    <property type="entry name" value="P-typ_ATPase_IB"/>
</dbReference>
<dbReference type="PANTHER" id="PTHR48085">
    <property type="entry name" value="CADMIUM/ZINC-TRANSPORTING ATPASE HMA2-RELATED"/>
    <property type="match status" value="1"/>
</dbReference>
<evidence type="ECO:0000256" key="1">
    <source>
        <dbReference type="ARBA" id="ARBA00004370"/>
    </source>
</evidence>
<dbReference type="SUPFAM" id="SSF56784">
    <property type="entry name" value="HAD-like"/>
    <property type="match status" value="1"/>
</dbReference>
<evidence type="ECO:0000256" key="9">
    <source>
        <dbReference type="ARBA" id="ARBA00047308"/>
    </source>
</evidence>
<keyword evidence="6 10" id="KW-1133">Transmembrane helix</keyword>
<dbReference type="SUPFAM" id="SSF81653">
    <property type="entry name" value="Calcium ATPase, transduction domain A"/>
    <property type="match status" value="1"/>
</dbReference>
<evidence type="ECO:0000256" key="6">
    <source>
        <dbReference type="ARBA" id="ARBA00022989"/>
    </source>
</evidence>
<dbReference type="NCBIfam" id="TIGR01494">
    <property type="entry name" value="ATPase_P-type"/>
    <property type="match status" value="1"/>
</dbReference>
<evidence type="ECO:0000256" key="2">
    <source>
        <dbReference type="ARBA" id="ARBA00006024"/>
    </source>
</evidence>
<protein>
    <recommendedName>
        <fullName evidence="8">P-type Zn(2+) transporter</fullName>
        <ecNumber evidence="8">7.2.2.12</ecNumber>
    </recommendedName>
</protein>
<gene>
    <name evidence="13" type="primary">cadA</name>
    <name evidence="13" type="ORF">I5L79_19450</name>
</gene>
<dbReference type="Gene3D" id="2.70.150.10">
    <property type="entry name" value="Calcium-transporting ATPase, cytoplasmic transduction domain A"/>
    <property type="match status" value="1"/>
</dbReference>
<evidence type="ECO:0000313" key="14">
    <source>
        <dbReference type="Proteomes" id="UP000601099"/>
    </source>
</evidence>
<dbReference type="InterPro" id="IPR018303">
    <property type="entry name" value="ATPase_P-typ_P_site"/>
</dbReference>
<dbReference type="InterPro" id="IPR044492">
    <property type="entry name" value="P_typ_ATPase_HD_dom"/>
</dbReference>
<evidence type="ECO:0000256" key="5">
    <source>
        <dbReference type="ARBA" id="ARBA00022967"/>
    </source>
</evidence>
<dbReference type="InterPro" id="IPR023299">
    <property type="entry name" value="ATPase_P-typ_cyto_dom_N"/>
</dbReference>
<dbReference type="Gene3D" id="3.40.1110.10">
    <property type="entry name" value="Calcium-transporting ATPase, cytoplasmic domain N"/>
    <property type="match status" value="1"/>
</dbReference>
<dbReference type="Pfam" id="PF00702">
    <property type="entry name" value="Hydrolase"/>
    <property type="match status" value="1"/>
</dbReference>
<comment type="similarity">
    <text evidence="2 10">Belongs to the cation transport ATPase (P-type) (TC 3.A.3) family. Type IB subfamily.</text>
</comment>